<feature type="region of interest" description="Disordered" evidence="2">
    <location>
        <begin position="125"/>
        <end position="159"/>
    </location>
</feature>
<dbReference type="InterPro" id="IPR016181">
    <property type="entry name" value="Acyl_CoA_acyltransferase"/>
</dbReference>
<evidence type="ECO:0000313" key="5">
    <source>
        <dbReference type="Proteomes" id="UP000198287"/>
    </source>
</evidence>
<dbReference type="Pfam" id="PF08445">
    <property type="entry name" value="FR47"/>
    <property type="match status" value="1"/>
</dbReference>
<organism evidence="4 5">
    <name type="scientific">Folsomia candida</name>
    <name type="common">Springtail</name>
    <dbReference type="NCBI Taxonomy" id="158441"/>
    <lineage>
        <taxon>Eukaryota</taxon>
        <taxon>Metazoa</taxon>
        <taxon>Ecdysozoa</taxon>
        <taxon>Arthropoda</taxon>
        <taxon>Hexapoda</taxon>
        <taxon>Collembola</taxon>
        <taxon>Entomobryomorpha</taxon>
        <taxon>Isotomoidea</taxon>
        <taxon>Isotomidae</taxon>
        <taxon>Proisotominae</taxon>
        <taxon>Folsomia</taxon>
    </lineage>
</organism>
<comment type="similarity">
    <text evidence="1">Belongs to the glycine N-acyltransferase family.</text>
</comment>
<dbReference type="Proteomes" id="UP000198287">
    <property type="component" value="Unassembled WGS sequence"/>
</dbReference>
<protein>
    <recommendedName>
        <fullName evidence="1">Glycine N-acyltransferase-like protein</fullName>
        <ecNumber evidence="1">2.3.1.-</ecNumber>
    </recommendedName>
</protein>
<feature type="domain" description="N-acetyltransferase" evidence="3">
    <location>
        <begin position="288"/>
        <end position="418"/>
    </location>
</feature>
<evidence type="ECO:0000256" key="1">
    <source>
        <dbReference type="RuleBase" id="RU368002"/>
    </source>
</evidence>
<comment type="caution">
    <text evidence="4">The sequence shown here is derived from an EMBL/GenBank/DDBJ whole genome shotgun (WGS) entry which is preliminary data.</text>
</comment>
<dbReference type="AlphaFoldDB" id="A0A226DMR4"/>
<keyword evidence="1" id="KW-0012">Acyltransferase</keyword>
<dbReference type="GO" id="GO:0005739">
    <property type="term" value="C:mitochondrion"/>
    <property type="evidence" value="ECO:0007669"/>
    <property type="project" value="InterPro"/>
</dbReference>
<gene>
    <name evidence="4" type="ORF">Fcan01_18417</name>
</gene>
<dbReference type="InterPro" id="IPR010313">
    <property type="entry name" value="Glycine_N-acyltransferase"/>
</dbReference>
<dbReference type="EMBL" id="LNIX01000014">
    <property type="protein sequence ID" value="OXA46832.1"/>
    <property type="molecule type" value="Genomic_DNA"/>
</dbReference>
<accession>A0A226DMR4</accession>
<keyword evidence="1" id="KW-0808">Transferase</keyword>
<sequence>MDIFPFVQVSANQKDSKFSQILAVLLERLPKSCFDHGQNILISSPLRPQDAPFSPSEKAVLVKLLSPSVIFAWDEPHWFVGLDIPVGRLITEICVEEKGQVIEIQPDTLMYMDFRDEEVLPMSNNNANAAAPPQVPSWSLGLSDEEEDENNHDDGGLNVNGIIGTDTGDSDRDEDPIIQNILQDCQKEVEYGPDLLSIPAVRKNTFFHFYIKLGEFKLQSPVLQLSSTGEWAASISPELQPELLLSWQDGLSRLVQRLDITKFRFCFGLRPPKISNFIDTVNRKHSEFLIKSLNVSDGTEFISKSWKYSKPDVTNLSVERFLQENESGGVYLTGSDETPVSGIILHAFGLLSMLYTSEGERGKGLAKLAIKWASREMIKSDLFPASSIQSLNQASLRTHEKIGFKNAGSLYWIVYAPH</sequence>
<proteinExistence type="inferred from homology"/>
<dbReference type="Gene3D" id="3.40.630.30">
    <property type="match status" value="1"/>
</dbReference>
<dbReference type="InterPro" id="IPR013653">
    <property type="entry name" value="GCN5-like_dom"/>
</dbReference>
<name>A0A226DMR4_FOLCA</name>
<dbReference type="SUPFAM" id="SSF55729">
    <property type="entry name" value="Acyl-CoA N-acyltransferases (Nat)"/>
    <property type="match status" value="1"/>
</dbReference>
<dbReference type="PANTHER" id="PTHR15298:SF1">
    <property type="entry name" value="GLYCINE N-ACYLTRANSFERASE-LIKE PROTEIN"/>
    <property type="match status" value="1"/>
</dbReference>
<dbReference type="PANTHER" id="PTHR15298">
    <property type="entry name" value="L-COA N-ACYLTRANSFERASE-RELATED"/>
    <property type="match status" value="1"/>
</dbReference>
<evidence type="ECO:0000259" key="3">
    <source>
        <dbReference type="PROSITE" id="PS51186"/>
    </source>
</evidence>
<reference evidence="4 5" key="1">
    <citation type="submission" date="2015-12" db="EMBL/GenBank/DDBJ databases">
        <title>The genome of Folsomia candida.</title>
        <authorList>
            <person name="Faddeeva A."/>
            <person name="Derks M.F."/>
            <person name="Anvar Y."/>
            <person name="Smit S."/>
            <person name="Van Straalen N."/>
            <person name="Roelofs D."/>
        </authorList>
    </citation>
    <scope>NUCLEOTIDE SEQUENCE [LARGE SCALE GENOMIC DNA]</scope>
    <source>
        <strain evidence="4 5">VU population</strain>
        <tissue evidence="4">Whole body</tissue>
    </source>
</reference>
<dbReference type="InterPro" id="IPR000182">
    <property type="entry name" value="GNAT_dom"/>
</dbReference>
<keyword evidence="5" id="KW-1185">Reference proteome</keyword>
<dbReference type="GO" id="GO:0047961">
    <property type="term" value="F:glycine N-acyltransferase activity"/>
    <property type="evidence" value="ECO:0007669"/>
    <property type="project" value="InterPro"/>
</dbReference>
<dbReference type="EC" id="2.3.1.-" evidence="1"/>
<dbReference type="OrthoDB" id="61870at2759"/>
<dbReference type="PROSITE" id="PS51186">
    <property type="entry name" value="GNAT"/>
    <property type="match status" value="1"/>
</dbReference>
<evidence type="ECO:0000313" key="4">
    <source>
        <dbReference type="EMBL" id="OXA46832.1"/>
    </source>
</evidence>
<evidence type="ECO:0000256" key="2">
    <source>
        <dbReference type="SAM" id="MobiDB-lite"/>
    </source>
</evidence>